<comment type="caution">
    <text evidence="2">The sequence shown here is derived from an EMBL/GenBank/DDBJ whole genome shotgun (WGS) entry which is preliminary data.</text>
</comment>
<dbReference type="InterPro" id="IPR048447">
    <property type="entry name" value="DUF1980_C"/>
</dbReference>
<protein>
    <recommendedName>
        <fullName evidence="1">DUF1980 domain-containing protein</fullName>
    </recommendedName>
</protein>
<feature type="domain" description="DUF1980" evidence="1">
    <location>
        <begin position="195"/>
        <end position="313"/>
    </location>
</feature>
<name>E9S9C2_RUMAL</name>
<organism evidence="2 3">
    <name type="scientific">Ruminococcus albus 8</name>
    <dbReference type="NCBI Taxonomy" id="246199"/>
    <lineage>
        <taxon>Bacteria</taxon>
        <taxon>Bacillati</taxon>
        <taxon>Bacillota</taxon>
        <taxon>Clostridia</taxon>
        <taxon>Eubacteriales</taxon>
        <taxon>Oscillospiraceae</taxon>
        <taxon>Ruminococcus</taxon>
    </lineage>
</organism>
<gene>
    <name evidence="2" type="ORF">CUS_6235</name>
</gene>
<dbReference type="Proteomes" id="UP000004259">
    <property type="component" value="Unassembled WGS sequence"/>
</dbReference>
<dbReference type="eggNOG" id="COG0523">
    <property type="taxonomic scope" value="Bacteria"/>
</dbReference>
<evidence type="ECO:0000259" key="1">
    <source>
        <dbReference type="Pfam" id="PF21537"/>
    </source>
</evidence>
<sequence>MNEDNFVPVYLFTGFLEGGKTTFIQKTLGDKRFNNGDRTLLLVCEEGIEEYDTTDFEKSHIYLRTIEDKEDFTPENLQRLYDEIKGQRVMIEYNGMWTMNDLFNALPDEWAIYQIMNFTDANTFLNYNQNMRSLVVDKLQNCELTVFNRFNKATMDKMEFHKIVRGVSRRTEIAYEYTDGTSEYDDIEDPLPFDINAPTIEVEDRDYALWYRDVNEEPDKYNGKRVHLKAMAAHNPKFPKGTIGLGRQIMTCCVEDITFCWYASTYDKPIDLKEPKWVDVTFTVKMQKHPLYKGKGPVLVVENLTEASAPAQPVATFY</sequence>
<evidence type="ECO:0000313" key="3">
    <source>
        <dbReference type="Proteomes" id="UP000004259"/>
    </source>
</evidence>
<keyword evidence="3" id="KW-1185">Reference proteome</keyword>
<dbReference type="OrthoDB" id="9770408at2"/>
<dbReference type="RefSeq" id="WP_002847560.1">
    <property type="nucleotide sequence ID" value="NZ_ADKM02000040.1"/>
</dbReference>
<dbReference type="Gene3D" id="3.40.50.300">
    <property type="entry name" value="P-loop containing nucleotide triphosphate hydrolases"/>
    <property type="match status" value="1"/>
</dbReference>
<dbReference type="AlphaFoldDB" id="E9S9C2"/>
<dbReference type="InterPro" id="IPR027417">
    <property type="entry name" value="P-loop_NTPase"/>
</dbReference>
<accession>E9S9C2</accession>
<dbReference type="EMBL" id="ADKM02000040">
    <property type="protein sequence ID" value="EGC04065.1"/>
    <property type="molecule type" value="Genomic_DNA"/>
</dbReference>
<dbReference type="Pfam" id="PF21537">
    <property type="entry name" value="DUF1980_C"/>
    <property type="match status" value="1"/>
</dbReference>
<dbReference type="STRING" id="246199.CUS_6235"/>
<dbReference type="eggNOG" id="COG3689">
    <property type="taxonomic scope" value="Bacteria"/>
</dbReference>
<evidence type="ECO:0000313" key="2">
    <source>
        <dbReference type="EMBL" id="EGC04065.1"/>
    </source>
</evidence>
<proteinExistence type="predicted"/>
<reference evidence="2 3" key="1">
    <citation type="submission" date="2011-02" db="EMBL/GenBank/DDBJ databases">
        <authorList>
            <person name="Nelson K.E."/>
            <person name="Sutton G."/>
            <person name="Torralba M."/>
            <person name="Durkin S."/>
            <person name="Harkins D."/>
            <person name="Montgomery R."/>
            <person name="Ziemer C."/>
            <person name="Klaassens E."/>
            <person name="Ocuiv P."/>
            <person name="Morrison M."/>
        </authorList>
    </citation>
    <scope>NUCLEOTIDE SEQUENCE [LARGE SCALE GENOMIC DNA]</scope>
    <source>
        <strain evidence="2 3">8</strain>
    </source>
</reference>